<dbReference type="Proteomes" id="UP000006023">
    <property type="component" value="Unassembled WGS sequence"/>
</dbReference>
<organism evidence="1 2">
    <name type="scientific">Gordonia amarae NBRC 15530</name>
    <dbReference type="NCBI Taxonomy" id="1075090"/>
    <lineage>
        <taxon>Bacteria</taxon>
        <taxon>Bacillati</taxon>
        <taxon>Actinomycetota</taxon>
        <taxon>Actinomycetes</taxon>
        <taxon>Mycobacteriales</taxon>
        <taxon>Gordoniaceae</taxon>
        <taxon>Gordonia</taxon>
    </lineage>
</organism>
<dbReference type="RefSeq" id="WP_005185644.1">
    <property type="nucleotide sequence ID" value="NZ_BAED01000028.1"/>
</dbReference>
<dbReference type="InterPro" id="IPR050583">
    <property type="entry name" value="Mycobacterial_A85_antigen"/>
</dbReference>
<evidence type="ECO:0000313" key="1">
    <source>
        <dbReference type="EMBL" id="GAB05153.1"/>
    </source>
</evidence>
<dbReference type="Gene3D" id="3.40.50.1820">
    <property type="entry name" value="alpha/beta hydrolase"/>
    <property type="match status" value="1"/>
</dbReference>
<reference evidence="1 2" key="1">
    <citation type="submission" date="2011-11" db="EMBL/GenBank/DDBJ databases">
        <title>Whole genome shotgun sequence of Gordonia amarae NBRC 15530.</title>
        <authorList>
            <person name="Takarada H."/>
            <person name="Hosoyama A."/>
            <person name="Tsuchikane K."/>
            <person name="Katsumata H."/>
            <person name="Yamazaki S."/>
            <person name="Fujita N."/>
        </authorList>
    </citation>
    <scope>NUCLEOTIDE SEQUENCE [LARGE SCALE GENOMIC DNA]</scope>
    <source>
        <strain evidence="1 2">NBRC 15530</strain>
    </source>
</reference>
<accession>G7GNH8</accession>
<keyword evidence="1" id="KW-0808">Transferase</keyword>
<proteinExistence type="predicted"/>
<dbReference type="InterPro" id="IPR029058">
    <property type="entry name" value="AB_hydrolase_fold"/>
</dbReference>
<gene>
    <name evidence="1" type="ORF">GOAMR_28_00400</name>
</gene>
<protein>
    <submittedName>
        <fullName evidence="1">Putative mycolyltransferase</fullName>
    </submittedName>
</protein>
<dbReference type="InterPro" id="IPR000801">
    <property type="entry name" value="Esterase-like"/>
</dbReference>
<dbReference type="Pfam" id="PF00756">
    <property type="entry name" value="Esterase"/>
    <property type="match status" value="1"/>
</dbReference>
<dbReference type="PANTHER" id="PTHR48098:SF1">
    <property type="entry name" value="DIACYLGLYCEROL ACYLTRANSFERASE_MYCOLYLTRANSFERASE AG85A"/>
    <property type="match status" value="1"/>
</dbReference>
<evidence type="ECO:0000313" key="2">
    <source>
        <dbReference type="Proteomes" id="UP000006023"/>
    </source>
</evidence>
<name>G7GNH8_9ACTN</name>
<dbReference type="GO" id="GO:0016747">
    <property type="term" value="F:acyltransferase activity, transferring groups other than amino-acyl groups"/>
    <property type="evidence" value="ECO:0007669"/>
    <property type="project" value="TreeGrafter"/>
</dbReference>
<keyword evidence="2" id="KW-1185">Reference proteome</keyword>
<dbReference type="eggNOG" id="COG0627">
    <property type="taxonomic scope" value="Bacteria"/>
</dbReference>
<dbReference type="SUPFAM" id="SSF53474">
    <property type="entry name" value="alpha/beta-Hydrolases"/>
    <property type="match status" value="1"/>
</dbReference>
<comment type="caution">
    <text evidence="1">The sequence shown here is derived from an EMBL/GenBank/DDBJ whole genome shotgun (WGS) entry which is preliminary data.</text>
</comment>
<sequence>MTFHTARPRPHQPGRTSLTTVVTALSAVFATVLAMIAGAGAAAAAPSHIVYNTKVDDQQVTLTVYSASMDKNIPVTVLVPRNRNRPSPTLYLLNGAGGGEDGAQWDQRTKYKQYFAKENVYVVTPIGGAFSYYTDWQKDDPQLGRNKWTTFLTKELPPLIESTFNTSKVRGIAGISMAGTSVLGLAIAAPRLYRAVAGFSGCARTSDPLGQEYIKTVIGLRGDADVTNMWGPLDGPGWKANDPYLNAGKLRGTGTKVYLTAGTGLPGPYDRFDNPRVEGSPLVFADLIVQGGLIEAAVNKCTREVAARLRALKVPLDLRLRPNGTHSWDYWESDLKATWPKLRVDLGA</sequence>
<dbReference type="AlphaFoldDB" id="G7GNH8"/>
<dbReference type="PANTHER" id="PTHR48098">
    <property type="entry name" value="ENTEROCHELIN ESTERASE-RELATED"/>
    <property type="match status" value="1"/>
</dbReference>
<dbReference type="EMBL" id="BAED01000028">
    <property type="protein sequence ID" value="GAB05153.1"/>
    <property type="molecule type" value="Genomic_DNA"/>
</dbReference>
<dbReference type="STRING" id="1075090.GOAMR_28_00400"/>